<keyword evidence="3" id="KW-0378">Hydrolase</keyword>
<dbReference type="EMBL" id="JACHJQ010000004">
    <property type="protein sequence ID" value="MBB4907726.1"/>
    <property type="molecule type" value="Genomic_DNA"/>
</dbReference>
<name>A0A7W7VEX9_9PSEU</name>
<accession>A0A7W7VEX9</accession>
<dbReference type="Pfam" id="PF04909">
    <property type="entry name" value="Amidohydro_2"/>
    <property type="match status" value="1"/>
</dbReference>
<reference evidence="3 4" key="1">
    <citation type="submission" date="2020-08" db="EMBL/GenBank/DDBJ databases">
        <title>Genomic Encyclopedia of Type Strains, Phase III (KMG-III): the genomes of soil and plant-associated and newly described type strains.</title>
        <authorList>
            <person name="Whitman W."/>
        </authorList>
    </citation>
    <scope>NUCLEOTIDE SEQUENCE [LARGE SCALE GENOMIC DNA]</scope>
    <source>
        <strain evidence="3 4">CECT 8960</strain>
    </source>
</reference>
<dbReference type="InterPro" id="IPR032466">
    <property type="entry name" value="Metal_Hydrolase"/>
</dbReference>
<gene>
    <name evidence="3" type="ORF">FHR82_003968</name>
</gene>
<keyword evidence="4" id="KW-1185">Reference proteome</keyword>
<organism evidence="3 4">
    <name type="scientific">Actinophytocola algeriensis</name>
    <dbReference type="NCBI Taxonomy" id="1768010"/>
    <lineage>
        <taxon>Bacteria</taxon>
        <taxon>Bacillati</taxon>
        <taxon>Actinomycetota</taxon>
        <taxon>Actinomycetes</taxon>
        <taxon>Pseudonocardiales</taxon>
        <taxon>Pseudonocardiaceae</taxon>
    </lineage>
</organism>
<dbReference type="SUPFAM" id="SSF51556">
    <property type="entry name" value="Metallo-dependent hydrolases"/>
    <property type="match status" value="1"/>
</dbReference>
<comment type="similarity">
    <text evidence="1">Belongs to the metallo-dependent hydrolases superfamily.</text>
</comment>
<dbReference type="InterPro" id="IPR006680">
    <property type="entry name" value="Amidohydro-rel"/>
</dbReference>
<feature type="domain" description="Amidohydrolase-related" evidence="2">
    <location>
        <begin position="3"/>
        <end position="275"/>
    </location>
</feature>
<dbReference type="Gene3D" id="3.20.20.140">
    <property type="entry name" value="Metal-dependent hydrolases"/>
    <property type="match status" value="1"/>
</dbReference>
<evidence type="ECO:0000313" key="4">
    <source>
        <dbReference type="Proteomes" id="UP000520767"/>
    </source>
</evidence>
<dbReference type="GO" id="GO:0016787">
    <property type="term" value="F:hydrolase activity"/>
    <property type="evidence" value="ECO:0007669"/>
    <property type="project" value="UniProtKB-KW"/>
</dbReference>
<dbReference type="AlphaFoldDB" id="A0A7W7VEX9"/>
<protein>
    <submittedName>
        <fullName evidence="3">L-fuconolactonase</fullName>
        <ecNumber evidence="3">3.1.1.-</ecNumber>
    </submittedName>
</protein>
<dbReference type="PANTHER" id="PTHR43569:SF2">
    <property type="entry name" value="AMIDOHYDROLASE-RELATED DOMAIN-CONTAINING PROTEIN"/>
    <property type="match status" value="1"/>
</dbReference>
<sequence length="280" mass="29990">MIIDAHHHLWEDLTRRDYGWLAGLGAIRRPYTVDDLAEVTPADRTILVQTVPTVEETEEFLATAAATPLIAGVVGWLDLTTPDVADRIAALREAPGGDTLVGIRHPAQGEADPDWLRRPDVVRGVRAVAEAGLTFDVLVLPPQHQAAIALADAVPGARLVLDHAGKPAIAAGGYAPWAGFLTELAARPNVFCKLSGLVTEADWTKWTVEDLRPYAAHVLTSFGPDRVMFGSDWPVCELAATYAQVYGSARTVTSDLSPSEQDEVFGGTATRAYPISGHVA</sequence>
<dbReference type="InterPro" id="IPR052350">
    <property type="entry name" value="Metallo-dep_Lactonases"/>
</dbReference>
<proteinExistence type="inferred from homology"/>
<evidence type="ECO:0000259" key="2">
    <source>
        <dbReference type="Pfam" id="PF04909"/>
    </source>
</evidence>
<dbReference type="EC" id="3.1.1.-" evidence="3"/>
<dbReference type="PANTHER" id="PTHR43569">
    <property type="entry name" value="AMIDOHYDROLASE"/>
    <property type="match status" value="1"/>
</dbReference>
<comment type="caution">
    <text evidence="3">The sequence shown here is derived from an EMBL/GenBank/DDBJ whole genome shotgun (WGS) entry which is preliminary data.</text>
</comment>
<dbReference type="Proteomes" id="UP000520767">
    <property type="component" value="Unassembled WGS sequence"/>
</dbReference>
<evidence type="ECO:0000256" key="1">
    <source>
        <dbReference type="ARBA" id="ARBA00038310"/>
    </source>
</evidence>
<evidence type="ECO:0000313" key="3">
    <source>
        <dbReference type="EMBL" id="MBB4907726.1"/>
    </source>
</evidence>